<keyword evidence="2" id="KW-1185">Reference proteome</keyword>
<sequence>MFKFGIIPFIAFCLFISGCHKENGKREYEIQLLFDNGDILTDIGTVTEKESKVKNYYNGNAIYTTVFNDYFFLKVNGKFICSGDLIADGKHGDLYLDGAYTQKGRAYTVNDGHFELIWRDVYGEPLTNSVLTGKWTFKRK</sequence>
<comment type="caution">
    <text evidence="1">The sequence shown here is derived from an EMBL/GenBank/DDBJ whole genome shotgun (WGS) entry which is preliminary data.</text>
</comment>
<name>A0A556MY29_9FLAO</name>
<dbReference type="PROSITE" id="PS51257">
    <property type="entry name" value="PROKAR_LIPOPROTEIN"/>
    <property type="match status" value="1"/>
</dbReference>
<gene>
    <name evidence="1" type="ORF">FO442_09480</name>
</gene>
<evidence type="ECO:0000313" key="1">
    <source>
        <dbReference type="EMBL" id="TSJ44821.1"/>
    </source>
</evidence>
<reference evidence="1 2" key="1">
    <citation type="submission" date="2019-07" db="EMBL/GenBank/DDBJ databases">
        <authorList>
            <person name="Huq M.A."/>
        </authorList>
    </citation>
    <scope>NUCLEOTIDE SEQUENCE [LARGE SCALE GENOMIC DNA]</scope>
    <source>
        <strain evidence="1 2">MAH-3</strain>
    </source>
</reference>
<protein>
    <recommendedName>
        <fullName evidence="3">Lipoprotein</fullName>
    </recommendedName>
</protein>
<dbReference type="Proteomes" id="UP000316008">
    <property type="component" value="Unassembled WGS sequence"/>
</dbReference>
<evidence type="ECO:0000313" key="2">
    <source>
        <dbReference type="Proteomes" id="UP000316008"/>
    </source>
</evidence>
<dbReference type="AlphaFoldDB" id="A0A556MY29"/>
<dbReference type="OrthoDB" id="1440073at2"/>
<evidence type="ECO:0008006" key="3">
    <source>
        <dbReference type="Google" id="ProtNLM"/>
    </source>
</evidence>
<dbReference type="RefSeq" id="WP_144332935.1">
    <property type="nucleotide sequence ID" value="NZ_VLPL01000004.1"/>
</dbReference>
<proteinExistence type="predicted"/>
<accession>A0A556MY29</accession>
<organism evidence="1 2">
    <name type="scientific">Fluviicola chungangensis</name>
    <dbReference type="NCBI Taxonomy" id="2597671"/>
    <lineage>
        <taxon>Bacteria</taxon>
        <taxon>Pseudomonadati</taxon>
        <taxon>Bacteroidota</taxon>
        <taxon>Flavobacteriia</taxon>
        <taxon>Flavobacteriales</taxon>
        <taxon>Crocinitomicaceae</taxon>
        <taxon>Fluviicola</taxon>
    </lineage>
</organism>
<dbReference type="EMBL" id="VLPL01000004">
    <property type="protein sequence ID" value="TSJ44821.1"/>
    <property type="molecule type" value="Genomic_DNA"/>
</dbReference>